<proteinExistence type="inferred from homology"/>
<dbReference type="GO" id="GO:0070506">
    <property type="term" value="F:high-density lipoprotein particle receptor activity"/>
    <property type="evidence" value="ECO:0007669"/>
    <property type="project" value="TreeGrafter"/>
</dbReference>
<keyword evidence="5" id="KW-0965">Cell junction</keyword>
<gene>
    <name evidence="14" type="ORF">chiPu_0002817</name>
</gene>
<dbReference type="STRING" id="137246.A0A401S210"/>
<dbReference type="GO" id="GO:0005886">
    <property type="term" value="C:plasma membrane"/>
    <property type="evidence" value="ECO:0007669"/>
    <property type="project" value="TreeGrafter"/>
</dbReference>
<evidence type="ECO:0000259" key="13">
    <source>
        <dbReference type="PROSITE" id="PS50835"/>
    </source>
</evidence>
<dbReference type="PANTHER" id="PTHR15923:SF3">
    <property type="entry name" value="IMMUNOGLOBULIN-LIKE DOMAIN-CONTAINING RECEPTOR 1"/>
    <property type="match status" value="1"/>
</dbReference>
<evidence type="ECO:0000313" key="14">
    <source>
        <dbReference type="EMBL" id="GCC24416.1"/>
    </source>
</evidence>
<evidence type="ECO:0000256" key="7">
    <source>
        <dbReference type="ARBA" id="ARBA00023136"/>
    </source>
</evidence>
<protein>
    <recommendedName>
        <fullName evidence="13">Ig-like domain-containing protein</fullName>
    </recommendedName>
</protein>
<feature type="compositionally biased region" description="Basic and acidic residues" evidence="11">
    <location>
        <begin position="516"/>
        <end position="525"/>
    </location>
</feature>
<dbReference type="OMA" id="TRCCCNQ"/>
<feature type="transmembrane region" description="Helical" evidence="12">
    <location>
        <begin position="6"/>
        <end position="24"/>
    </location>
</feature>
<evidence type="ECO:0000256" key="10">
    <source>
        <dbReference type="ARBA" id="ARBA00046288"/>
    </source>
</evidence>
<feature type="compositionally biased region" description="Low complexity" evidence="11">
    <location>
        <begin position="374"/>
        <end position="387"/>
    </location>
</feature>
<comment type="subcellular location">
    <subcellularLocation>
        <location evidence="1">Cell junction</location>
        <location evidence="1">Tight junction</location>
    </subcellularLocation>
    <subcellularLocation>
        <location evidence="10">Endomembrane system</location>
        <topology evidence="10">Single-pass type I membrane protein</topology>
    </subcellularLocation>
</comment>
<evidence type="ECO:0000256" key="12">
    <source>
        <dbReference type="SAM" id="Phobius"/>
    </source>
</evidence>
<evidence type="ECO:0000313" key="15">
    <source>
        <dbReference type="Proteomes" id="UP000287033"/>
    </source>
</evidence>
<dbReference type="EMBL" id="BEZZ01000056">
    <property type="protein sequence ID" value="GCC24416.1"/>
    <property type="molecule type" value="Genomic_DNA"/>
</dbReference>
<dbReference type="PROSITE" id="PS50835">
    <property type="entry name" value="IG_LIKE"/>
    <property type="match status" value="1"/>
</dbReference>
<keyword evidence="7 12" id="KW-0472">Membrane</keyword>
<dbReference type="OrthoDB" id="9944507at2759"/>
<feature type="region of interest" description="Disordered" evidence="11">
    <location>
        <begin position="339"/>
        <end position="493"/>
    </location>
</feature>
<keyword evidence="15" id="KW-1185">Reference proteome</keyword>
<sequence>MKKLGAYVVFSLTQTACLALLVTVQETQRVTMLFSSIALRCDYSTSSQSQDVVVTWRFKSFCKDPIMEYYSSSYIAMLSMGQDPTNDCHDDQRTVRIVIQKRGQNEPILGHEYRQRKITIQNRADLWISEVMWWDHGVYFCTVEAPGDTTGDSDKEVRLIVLHWLTVILIIMGILLLFILISICWCQCCPQRCCCYLRCVCCPKRCCCPEEALLRHELVKQAKQGMLPWMFNRPMYGEDGMNSQLNSTYMNGLTQRDFSTKNSIPLSVVPYSGHPNSSVKMLDYIENEVKNLNTVQPLQNGIRTSGSAPPSVLSSLNEIGVREIDRRIIHLPPIMEAIHDSSLPSSQRTSNSSRRNNQRRARSHEDILDMGLPRSQRSQEGSRSSRSSQDRRTNRSRGNSRDDFEDGRQRGQLLPRRQYFEDYSDNSDYEDRSRHSSSNQRHGRRGYEENRRPHHRSNQDYSPEKRNRRRDRSYSPPTRGRRQGSWSSLDDYDNRSRYNRVRSDDRMADWLDTLKKPFKYHEKPPSYHSVDGGSEESSARRSNHGRQSDRGSSRSGRSVVI</sequence>
<dbReference type="Pfam" id="PF05624">
    <property type="entry name" value="LSR"/>
    <property type="match status" value="1"/>
</dbReference>
<feature type="transmembrane region" description="Helical" evidence="12">
    <location>
        <begin position="161"/>
        <end position="183"/>
    </location>
</feature>
<evidence type="ECO:0000256" key="9">
    <source>
        <dbReference type="ARBA" id="ARBA00023319"/>
    </source>
</evidence>
<keyword evidence="3" id="KW-0796">Tight junction</keyword>
<dbReference type="InterPro" id="IPR051874">
    <property type="entry name" value="Ig-like_domain-LISCH7"/>
</dbReference>
<comment type="similarity">
    <text evidence="2">Belongs to the immunoglobulin superfamily. LISCH7 family.</text>
</comment>
<accession>A0A401S210</accession>
<dbReference type="InterPro" id="IPR013783">
    <property type="entry name" value="Ig-like_fold"/>
</dbReference>
<evidence type="ECO:0000256" key="4">
    <source>
        <dbReference type="ARBA" id="ARBA00022692"/>
    </source>
</evidence>
<dbReference type="InterPro" id="IPR007110">
    <property type="entry name" value="Ig-like_dom"/>
</dbReference>
<dbReference type="Gene3D" id="2.60.40.10">
    <property type="entry name" value="Immunoglobulins"/>
    <property type="match status" value="1"/>
</dbReference>
<evidence type="ECO:0000256" key="6">
    <source>
        <dbReference type="ARBA" id="ARBA00022989"/>
    </source>
</evidence>
<dbReference type="AlphaFoldDB" id="A0A401S210"/>
<evidence type="ECO:0000256" key="11">
    <source>
        <dbReference type="SAM" id="MobiDB-lite"/>
    </source>
</evidence>
<evidence type="ECO:0000256" key="1">
    <source>
        <dbReference type="ARBA" id="ARBA00004435"/>
    </source>
</evidence>
<feature type="domain" description="Ig-like" evidence="13">
    <location>
        <begin position="35"/>
        <end position="158"/>
    </location>
</feature>
<name>A0A401S210_CHIPU</name>
<comment type="caution">
    <text evidence="14">The sequence shown here is derived from an EMBL/GenBank/DDBJ whole genome shotgun (WGS) entry which is preliminary data.</text>
</comment>
<keyword evidence="6 12" id="KW-1133">Transmembrane helix</keyword>
<dbReference type="SUPFAM" id="SSF48726">
    <property type="entry name" value="Immunoglobulin"/>
    <property type="match status" value="1"/>
</dbReference>
<evidence type="ECO:0000256" key="2">
    <source>
        <dbReference type="ARBA" id="ARBA00009491"/>
    </source>
</evidence>
<reference evidence="14 15" key="1">
    <citation type="journal article" date="2018" name="Nat. Ecol. Evol.">
        <title>Shark genomes provide insights into elasmobranch evolution and the origin of vertebrates.</title>
        <authorList>
            <person name="Hara Y"/>
            <person name="Yamaguchi K"/>
            <person name="Onimaru K"/>
            <person name="Kadota M"/>
            <person name="Koyanagi M"/>
            <person name="Keeley SD"/>
            <person name="Tatsumi K"/>
            <person name="Tanaka K"/>
            <person name="Motone F"/>
            <person name="Kageyama Y"/>
            <person name="Nozu R"/>
            <person name="Adachi N"/>
            <person name="Nishimura O"/>
            <person name="Nakagawa R"/>
            <person name="Tanegashima C"/>
            <person name="Kiyatake I"/>
            <person name="Matsumoto R"/>
            <person name="Murakumo K"/>
            <person name="Nishida K"/>
            <person name="Terakita A"/>
            <person name="Kuratani S"/>
            <person name="Sato K"/>
            <person name="Hyodo S Kuraku.S."/>
        </authorList>
    </citation>
    <scope>NUCLEOTIDE SEQUENCE [LARGE SCALE GENOMIC DNA]</scope>
</reference>
<keyword evidence="4 12" id="KW-0812">Transmembrane</keyword>
<organism evidence="14 15">
    <name type="scientific">Chiloscyllium punctatum</name>
    <name type="common">Brownbanded bambooshark</name>
    <name type="synonym">Hemiscyllium punctatum</name>
    <dbReference type="NCBI Taxonomy" id="137246"/>
    <lineage>
        <taxon>Eukaryota</taxon>
        <taxon>Metazoa</taxon>
        <taxon>Chordata</taxon>
        <taxon>Craniata</taxon>
        <taxon>Vertebrata</taxon>
        <taxon>Chondrichthyes</taxon>
        <taxon>Elasmobranchii</taxon>
        <taxon>Galeomorphii</taxon>
        <taxon>Galeoidea</taxon>
        <taxon>Orectolobiformes</taxon>
        <taxon>Hemiscylliidae</taxon>
        <taxon>Chiloscyllium</taxon>
    </lineage>
</organism>
<evidence type="ECO:0000256" key="8">
    <source>
        <dbReference type="ARBA" id="ARBA00023157"/>
    </source>
</evidence>
<feature type="compositionally biased region" description="Low complexity" evidence="11">
    <location>
        <begin position="341"/>
        <end position="355"/>
    </location>
</feature>
<dbReference type="GO" id="GO:0012505">
    <property type="term" value="C:endomembrane system"/>
    <property type="evidence" value="ECO:0007669"/>
    <property type="project" value="UniProtKB-SubCell"/>
</dbReference>
<dbReference type="InterPro" id="IPR008664">
    <property type="entry name" value="LISCH7"/>
</dbReference>
<evidence type="ECO:0000256" key="3">
    <source>
        <dbReference type="ARBA" id="ARBA00022427"/>
    </source>
</evidence>
<dbReference type="GO" id="GO:0005923">
    <property type="term" value="C:bicellular tight junction"/>
    <property type="evidence" value="ECO:0007669"/>
    <property type="project" value="UniProtKB-SubCell"/>
</dbReference>
<dbReference type="PANTHER" id="PTHR15923">
    <property type="entry name" value="TRANSMEMBRANE AND IMMUNOGLOBULIN DOMAIN-CONTAINING PROTEIN"/>
    <property type="match status" value="1"/>
</dbReference>
<keyword evidence="8" id="KW-1015">Disulfide bond</keyword>
<evidence type="ECO:0000256" key="5">
    <source>
        <dbReference type="ARBA" id="ARBA00022949"/>
    </source>
</evidence>
<feature type="region of interest" description="Disordered" evidence="11">
    <location>
        <begin position="516"/>
        <end position="561"/>
    </location>
</feature>
<dbReference type="InterPro" id="IPR036179">
    <property type="entry name" value="Ig-like_dom_sf"/>
</dbReference>
<dbReference type="Proteomes" id="UP000287033">
    <property type="component" value="Unassembled WGS sequence"/>
</dbReference>
<keyword evidence="9" id="KW-0393">Immunoglobulin domain</keyword>
<feature type="compositionally biased region" description="Basic and acidic residues" evidence="11">
    <location>
        <begin position="388"/>
        <end position="409"/>
    </location>
</feature>